<dbReference type="HAMAP" id="MF_00113">
    <property type="entry name" value="QueA"/>
    <property type="match status" value="1"/>
</dbReference>
<dbReference type="GO" id="GO:0051075">
    <property type="term" value="F:S-adenosylmethionine:tRNA ribosyltransferase-isomerase activity"/>
    <property type="evidence" value="ECO:0007669"/>
    <property type="project" value="UniProtKB-EC"/>
</dbReference>
<comment type="subcellular location">
    <subcellularLocation>
        <location evidence="5">Cytoplasm</location>
    </subcellularLocation>
</comment>
<evidence type="ECO:0000313" key="7">
    <source>
        <dbReference type="Proteomes" id="UP000320386"/>
    </source>
</evidence>
<dbReference type="SUPFAM" id="SSF111337">
    <property type="entry name" value="QueA-like"/>
    <property type="match status" value="1"/>
</dbReference>
<dbReference type="InterPro" id="IPR003699">
    <property type="entry name" value="QueA"/>
</dbReference>
<dbReference type="Gene3D" id="3.40.1780.10">
    <property type="entry name" value="QueA-like"/>
    <property type="match status" value="2"/>
</dbReference>
<comment type="catalytic activity">
    <reaction evidence="5">
        <text>7-aminomethyl-7-carbaguanosine(34) in tRNA + S-adenosyl-L-methionine = epoxyqueuosine(34) in tRNA + adenine + L-methionine + 2 H(+)</text>
        <dbReference type="Rhea" id="RHEA:32155"/>
        <dbReference type="Rhea" id="RHEA-COMP:10342"/>
        <dbReference type="Rhea" id="RHEA-COMP:18582"/>
        <dbReference type="ChEBI" id="CHEBI:15378"/>
        <dbReference type="ChEBI" id="CHEBI:16708"/>
        <dbReference type="ChEBI" id="CHEBI:57844"/>
        <dbReference type="ChEBI" id="CHEBI:59789"/>
        <dbReference type="ChEBI" id="CHEBI:82833"/>
        <dbReference type="ChEBI" id="CHEBI:194443"/>
        <dbReference type="EC" id="2.4.99.17"/>
    </reaction>
</comment>
<keyword evidence="7" id="KW-1185">Reference proteome</keyword>
<dbReference type="GO" id="GO:0005737">
    <property type="term" value="C:cytoplasm"/>
    <property type="evidence" value="ECO:0007669"/>
    <property type="project" value="UniProtKB-SubCell"/>
</dbReference>
<comment type="function">
    <text evidence="5">Transfers and isomerizes the ribose moiety from AdoMet to the 7-aminomethyl group of 7-deazaguanine (preQ1-tRNA) to give epoxyqueuosine (oQ-tRNA).</text>
</comment>
<dbReference type="NCBIfam" id="TIGR00113">
    <property type="entry name" value="queA"/>
    <property type="match status" value="1"/>
</dbReference>
<dbReference type="RefSeq" id="WP_145444911.1">
    <property type="nucleotide sequence ID" value="NZ_CP036280.1"/>
</dbReference>
<evidence type="ECO:0000256" key="1">
    <source>
        <dbReference type="ARBA" id="ARBA00022490"/>
    </source>
</evidence>
<dbReference type="PANTHER" id="PTHR30307">
    <property type="entry name" value="S-ADENOSYLMETHIONINE:TRNA RIBOSYLTRANSFERASE-ISOMERASE"/>
    <property type="match status" value="1"/>
</dbReference>
<evidence type="ECO:0000256" key="2">
    <source>
        <dbReference type="ARBA" id="ARBA00022679"/>
    </source>
</evidence>
<reference evidence="6 7" key="1">
    <citation type="submission" date="2019-02" db="EMBL/GenBank/DDBJ databases">
        <title>Deep-cultivation of Planctomycetes and their phenomic and genomic characterization uncovers novel biology.</title>
        <authorList>
            <person name="Wiegand S."/>
            <person name="Jogler M."/>
            <person name="Boedeker C."/>
            <person name="Pinto D."/>
            <person name="Vollmers J."/>
            <person name="Rivas-Marin E."/>
            <person name="Kohn T."/>
            <person name="Peeters S.H."/>
            <person name="Heuer A."/>
            <person name="Rast P."/>
            <person name="Oberbeckmann S."/>
            <person name="Bunk B."/>
            <person name="Jeske O."/>
            <person name="Meyerdierks A."/>
            <person name="Storesund J.E."/>
            <person name="Kallscheuer N."/>
            <person name="Luecker S."/>
            <person name="Lage O.M."/>
            <person name="Pohl T."/>
            <person name="Merkel B.J."/>
            <person name="Hornburger P."/>
            <person name="Mueller R.-W."/>
            <person name="Bruemmer F."/>
            <person name="Labrenz M."/>
            <person name="Spormann A.M."/>
            <person name="Op den Camp H."/>
            <person name="Overmann J."/>
            <person name="Amann R."/>
            <person name="Jetten M.S.M."/>
            <person name="Mascher T."/>
            <person name="Medema M.H."/>
            <person name="Devos D.P."/>
            <person name="Kaster A.-K."/>
            <person name="Ovreas L."/>
            <person name="Rohde M."/>
            <person name="Galperin M.Y."/>
            <person name="Jogler C."/>
        </authorList>
    </citation>
    <scope>NUCLEOTIDE SEQUENCE [LARGE SCALE GENOMIC DNA]</scope>
    <source>
        <strain evidence="6 7">Pan265</strain>
    </source>
</reference>
<dbReference type="Proteomes" id="UP000320386">
    <property type="component" value="Chromosome"/>
</dbReference>
<dbReference type="InterPro" id="IPR036100">
    <property type="entry name" value="QueA_sf"/>
</dbReference>
<gene>
    <name evidence="5 6" type="primary">queA</name>
    <name evidence="6" type="ORF">Pan265_05960</name>
</gene>
<keyword evidence="4 5" id="KW-0671">Queuosine biosynthesis</keyword>
<dbReference type="Gene3D" id="2.40.10.240">
    <property type="entry name" value="QueA-like"/>
    <property type="match status" value="1"/>
</dbReference>
<dbReference type="EC" id="2.4.99.17" evidence="5"/>
<dbReference type="OrthoDB" id="9805933at2"/>
<keyword evidence="1 5" id="KW-0963">Cytoplasm</keyword>
<dbReference type="KEGG" id="mcad:Pan265_05960"/>
<evidence type="ECO:0000256" key="3">
    <source>
        <dbReference type="ARBA" id="ARBA00022691"/>
    </source>
</evidence>
<dbReference type="Pfam" id="PF02547">
    <property type="entry name" value="Queuosine_synth"/>
    <property type="match status" value="1"/>
</dbReference>
<dbReference type="InterPro" id="IPR042119">
    <property type="entry name" value="QueA_dom2"/>
</dbReference>
<proteinExistence type="inferred from homology"/>
<name>A0A518BUX3_9BACT</name>
<comment type="pathway">
    <text evidence="5">tRNA modification; tRNA-queuosine biosynthesis.</text>
</comment>
<dbReference type="EMBL" id="CP036280">
    <property type="protein sequence ID" value="QDU70761.1"/>
    <property type="molecule type" value="Genomic_DNA"/>
</dbReference>
<organism evidence="6 7">
    <name type="scientific">Mucisphaera calidilacus</name>
    <dbReference type="NCBI Taxonomy" id="2527982"/>
    <lineage>
        <taxon>Bacteria</taxon>
        <taxon>Pseudomonadati</taxon>
        <taxon>Planctomycetota</taxon>
        <taxon>Phycisphaerae</taxon>
        <taxon>Phycisphaerales</taxon>
        <taxon>Phycisphaeraceae</taxon>
        <taxon>Mucisphaera</taxon>
    </lineage>
</organism>
<comment type="similarity">
    <text evidence="5">Belongs to the QueA family.</text>
</comment>
<dbReference type="AlphaFoldDB" id="A0A518BUX3"/>
<dbReference type="GO" id="GO:0008616">
    <property type="term" value="P:tRNA queuosine(34) biosynthetic process"/>
    <property type="evidence" value="ECO:0007669"/>
    <property type="project" value="UniProtKB-UniRule"/>
</dbReference>
<evidence type="ECO:0000256" key="5">
    <source>
        <dbReference type="HAMAP-Rule" id="MF_00113"/>
    </source>
</evidence>
<keyword evidence="2 5" id="KW-0808">Transferase</keyword>
<comment type="subunit">
    <text evidence="5">Monomer.</text>
</comment>
<sequence>MRTDDLNFDLPAERIAQHPAEPRDTAKLMLIDRATRRVEHLRVRDLPNLGILGSSDLMVVNDTRVLPASFHGIRTDTGGALRGLFLEQTADGQWLLMLETRGHLKHDETITLHDTHGQPALTLRLTQHLDAGNWLARPETHADPIDTLERIGTMPLPPYIRKARKQAGLPEVESEDAQRYNTVFAEQAGSAAAPTAGLHLTPQLLEQLCIAGLSLATVTLHVGLGTFAPVRTELLEQHALHSERIVVPPETIAALQRTRESSGRILAVGTTSVRTLESLPDPLPADGYTGSTDLYVHPGLDFNFRFTDRLLTNFHLPGSTLLALVASLPGVGIEQLLDWYRTAIDHDYRFYSYGDAMLLL</sequence>
<dbReference type="NCBIfam" id="NF001140">
    <property type="entry name" value="PRK00147.1"/>
    <property type="match status" value="1"/>
</dbReference>
<dbReference type="UniPathway" id="UPA00392"/>
<keyword evidence="6" id="KW-0413">Isomerase</keyword>
<accession>A0A518BUX3</accession>
<dbReference type="PANTHER" id="PTHR30307:SF0">
    <property type="entry name" value="S-ADENOSYLMETHIONINE:TRNA RIBOSYLTRANSFERASE-ISOMERASE"/>
    <property type="match status" value="1"/>
</dbReference>
<evidence type="ECO:0000256" key="4">
    <source>
        <dbReference type="ARBA" id="ARBA00022785"/>
    </source>
</evidence>
<keyword evidence="3 5" id="KW-0949">S-adenosyl-L-methionine</keyword>
<dbReference type="InterPro" id="IPR042118">
    <property type="entry name" value="QueA_dom1"/>
</dbReference>
<evidence type="ECO:0000313" key="6">
    <source>
        <dbReference type="EMBL" id="QDU70761.1"/>
    </source>
</evidence>
<keyword evidence="6" id="KW-0328">Glycosyltransferase</keyword>
<protein>
    <recommendedName>
        <fullName evidence="5">S-adenosylmethionine:tRNA ribosyltransferase-isomerase</fullName>
        <ecNumber evidence="5">2.4.99.17</ecNumber>
    </recommendedName>
    <alternativeName>
        <fullName evidence="5">Queuosine biosynthesis protein QueA</fullName>
    </alternativeName>
</protein>